<keyword evidence="3" id="KW-1185">Reference proteome</keyword>
<dbReference type="Pfam" id="PF13952">
    <property type="entry name" value="DUF4216"/>
    <property type="match status" value="1"/>
</dbReference>
<accession>A0A2H9ZSZ8</accession>
<reference evidence="2 3" key="1">
    <citation type="journal article" date="2017" name="Nature">
        <title>The Apostasia genome and the evolution of orchids.</title>
        <authorList>
            <person name="Zhang G.Q."/>
            <person name="Liu K.W."/>
            <person name="Li Z."/>
            <person name="Lohaus R."/>
            <person name="Hsiao Y.Y."/>
            <person name="Niu S.C."/>
            <person name="Wang J.Y."/>
            <person name="Lin Y.C."/>
            <person name="Xu Q."/>
            <person name="Chen L.J."/>
            <person name="Yoshida K."/>
            <person name="Fujiwara S."/>
            <person name="Wang Z.W."/>
            <person name="Zhang Y.Q."/>
            <person name="Mitsuda N."/>
            <person name="Wang M."/>
            <person name="Liu G.H."/>
            <person name="Pecoraro L."/>
            <person name="Huang H.X."/>
            <person name="Xiao X.J."/>
            <person name="Lin M."/>
            <person name="Wu X.Y."/>
            <person name="Wu W.L."/>
            <person name="Chen Y.Y."/>
            <person name="Chang S.B."/>
            <person name="Sakamoto S."/>
            <person name="Ohme-Takagi M."/>
            <person name="Yagi M."/>
            <person name="Zeng S.J."/>
            <person name="Shen C.Y."/>
            <person name="Yeh C.M."/>
            <person name="Luo Y.B."/>
            <person name="Tsai W.C."/>
            <person name="Van de Peer Y."/>
            <person name="Liu Z.J."/>
        </authorList>
    </citation>
    <scope>NUCLEOTIDE SEQUENCE [LARGE SCALE GENOMIC DNA]</scope>
    <source>
        <strain evidence="3">cv. Shenzhen</strain>
        <tissue evidence="2">Stem</tissue>
    </source>
</reference>
<dbReference type="EMBL" id="KZ454165">
    <property type="protein sequence ID" value="PKA46420.1"/>
    <property type="molecule type" value="Genomic_DNA"/>
</dbReference>
<dbReference type="PANTHER" id="PTHR48258:SF3">
    <property type="entry name" value="FK506-BINDING PROTEIN 4-LIKE ISOFORM X1"/>
    <property type="match status" value="1"/>
</dbReference>
<proteinExistence type="predicted"/>
<gene>
    <name evidence="2" type="ORF">AXF42_Ash020311</name>
</gene>
<evidence type="ECO:0000313" key="2">
    <source>
        <dbReference type="EMBL" id="PKA46420.1"/>
    </source>
</evidence>
<organism evidence="2 3">
    <name type="scientific">Apostasia shenzhenica</name>
    <dbReference type="NCBI Taxonomy" id="1088818"/>
    <lineage>
        <taxon>Eukaryota</taxon>
        <taxon>Viridiplantae</taxon>
        <taxon>Streptophyta</taxon>
        <taxon>Embryophyta</taxon>
        <taxon>Tracheophyta</taxon>
        <taxon>Spermatophyta</taxon>
        <taxon>Magnoliopsida</taxon>
        <taxon>Liliopsida</taxon>
        <taxon>Asparagales</taxon>
        <taxon>Orchidaceae</taxon>
        <taxon>Apostasioideae</taxon>
        <taxon>Apostasia</taxon>
    </lineage>
</organism>
<feature type="domain" description="DUF4216" evidence="1">
    <location>
        <begin position="67"/>
        <end position="127"/>
    </location>
</feature>
<dbReference type="AlphaFoldDB" id="A0A2H9ZSZ8"/>
<evidence type="ECO:0000259" key="1">
    <source>
        <dbReference type="Pfam" id="PF13952"/>
    </source>
</evidence>
<dbReference type="OrthoDB" id="1923595at2759"/>
<dbReference type="PANTHER" id="PTHR48258">
    <property type="entry name" value="DUF4218 DOMAIN-CONTAINING PROTEIN-RELATED"/>
    <property type="match status" value="1"/>
</dbReference>
<dbReference type="InterPro" id="IPR025312">
    <property type="entry name" value="DUF4216"/>
</dbReference>
<name>A0A2H9ZSZ8_9ASPA</name>
<dbReference type="Proteomes" id="UP000236161">
    <property type="component" value="Unassembled WGS sequence"/>
</dbReference>
<protein>
    <recommendedName>
        <fullName evidence="1">DUF4216 domain-containing protein</fullName>
    </recommendedName>
</protein>
<evidence type="ECO:0000313" key="3">
    <source>
        <dbReference type="Proteomes" id="UP000236161"/>
    </source>
</evidence>
<sequence length="127" mass="14759">MRDKNYDNDIIALARGPNNIVKKHSGFVINGYRYHTKEREMNRKTQNSGVLVEVDDEKYYGVLVDIIELDYFGNFKVVLFHCDWIDIKSSRGLKKDSYGFNMINFSQLIHTGQALKDDPFIFSSQAK</sequence>